<sequence>MLVNLGSSLSSAIKGIRRTFLMSEFYLVGQYGDHSVQFYSIGSTKRLLEFLQEEFGRGEETLVTKIVDGKWTRVEPYEEFVSFVEKKDLFPQISENNGITCVKKAMSAFEKMKKNLGRLPPGTRDKGQLFACGDCQVVFRDSKKCAEDECVCVHCCDCKAFQKVQYL</sequence>
<gene>
    <name evidence="1" type="ORF">TNS_ORF29</name>
</gene>
<accession>V9SG66</accession>
<protein>
    <submittedName>
        <fullName evidence="1">Uncharacterized protein</fullName>
    </submittedName>
</protein>
<dbReference type="EMBL" id="KF483846">
    <property type="protein sequence ID" value="AHC54747.1"/>
    <property type="molecule type" value="Genomic_DNA"/>
</dbReference>
<evidence type="ECO:0000313" key="1">
    <source>
        <dbReference type="EMBL" id="AHC54747.1"/>
    </source>
</evidence>
<dbReference type="Proteomes" id="UP000232615">
    <property type="component" value="Segment"/>
</dbReference>
<organism evidence="1 2">
    <name type="scientific">Tunisvirus fontaine2</name>
    <dbReference type="NCBI Taxonomy" id="1421067"/>
    <lineage>
        <taxon>Viruses</taxon>
        <taxon>Varidnaviria</taxon>
        <taxon>Bamfordvirae</taxon>
        <taxon>Nucleocytoviricota</taxon>
        <taxon>Megaviricetes</taxon>
        <taxon>Pimascovirales</taxon>
        <taxon>Pimascovirales incertae sedis</taxon>
        <taxon>Marseilleviridae</taxon>
        <taxon>Losannavirus</taxon>
        <taxon>Losannavirus tunisense</taxon>
    </lineage>
</organism>
<keyword evidence="2" id="KW-1185">Reference proteome</keyword>
<evidence type="ECO:0000313" key="2">
    <source>
        <dbReference type="Proteomes" id="UP000232615"/>
    </source>
</evidence>
<name>V9SG66_9VIRU</name>
<proteinExistence type="predicted"/>
<reference evidence="1 2" key="1">
    <citation type="journal article" date="2014" name="Arch. Virol.">
        <title>Complete genome sequence of Tunisvirus, a new member of the proposed family Marseilleviridae.</title>
        <authorList>
            <person name="Aherfi S."/>
            <person name="Boughalmi M."/>
            <person name="Pagnier I."/>
            <person name="Fournous G."/>
            <person name="La Scola B."/>
            <person name="Raoult D."/>
            <person name="Colson P."/>
        </authorList>
    </citation>
    <scope>NUCLEOTIDE SEQUENCE [LARGE SCALE GENOMIC DNA]</scope>
    <source>
        <strain evidence="1 2">U484</strain>
    </source>
</reference>